<feature type="region of interest" description="Disordered" evidence="1">
    <location>
        <begin position="1"/>
        <end position="62"/>
    </location>
</feature>
<dbReference type="EMBL" id="KV417772">
    <property type="protein sequence ID" value="KZP06809.1"/>
    <property type="molecule type" value="Genomic_DNA"/>
</dbReference>
<dbReference type="AlphaFoldDB" id="A0A167X4A8"/>
<evidence type="ECO:0000256" key="1">
    <source>
        <dbReference type="SAM" id="MobiDB-lite"/>
    </source>
</evidence>
<dbReference type="Proteomes" id="UP000076532">
    <property type="component" value="Unassembled WGS sequence"/>
</dbReference>
<sequence length="459" mass="49635">MSTDTRSRDDPFSYSLAPPRSSPVLCPAEPLRMRSPAPPSNQSPPLPAAPPPEYHPTLEARPMRSSLCESVVVDTYAQPGEGGARVVGVAFEFQGASEKGRHPRTEEDEEAGPATRHQGQLQEKEGAEGEEPHEDAEGAAHLEGAREGRRGNVFAVAGLGGGKVRRAERQREPGKKRGRRIAGREIVRWKQCEIGKKSESASGKGRGGVNDKARKLGNKVYSQCKDKGLLSSTDAIFNGSRQVPASLNMDMHLLHESYAPNDSHVRSASQVEISTAGHSLSLPSLLGTTTCSFNIPTRCKARGSLLLEVLAHAQTMRPNQSLFRPLLRALAIQIHDSSQMPVFARVDVSDVDKARIWVQGPMQASNKITCPCLFTASLLEHKPMYPQSAVATQNTCINYSKSPCLCLYVKIQDETNQCHLSNHPPVATLEITIPIQGLTLGPKTRVPGGVEAQAQTSTG</sequence>
<feature type="region of interest" description="Disordered" evidence="1">
    <location>
        <begin position="95"/>
        <end position="149"/>
    </location>
</feature>
<gene>
    <name evidence="2" type="ORF">FIBSPDRAFT_939821</name>
</gene>
<feature type="compositionally biased region" description="Basic and acidic residues" evidence="1">
    <location>
        <begin position="135"/>
        <end position="149"/>
    </location>
</feature>
<feature type="compositionally biased region" description="Pro residues" evidence="1">
    <location>
        <begin position="36"/>
        <end position="54"/>
    </location>
</feature>
<organism evidence="2 3">
    <name type="scientific">Athelia psychrophila</name>
    <dbReference type="NCBI Taxonomy" id="1759441"/>
    <lineage>
        <taxon>Eukaryota</taxon>
        <taxon>Fungi</taxon>
        <taxon>Dikarya</taxon>
        <taxon>Basidiomycota</taxon>
        <taxon>Agaricomycotina</taxon>
        <taxon>Agaricomycetes</taxon>
        <taxon>Agaricomycetidae</taxon>
        <taxon>Atheliales</taxon>
        <taxon>Atheliaceae</taxon>
        <taxon>Athelia</taxon>
    </lineage>
</organism>
<keyword evidence="3" id="KW-1185">Reference proteome</keyword>
<protein>
    <submittedName>
        <fullName evidence="2">Uncharacterized protein</fullName>
    </submittedName>
</protein>
<evidence type="ECO:0000313" key="3">
    <source>
        <dbReference type="Proteomes" id="UP000076532"/>
    </source>
</evidence>
<proteinExistence type="predicted"/>
<reference evidence="2 3" key="1">
    <citation type="journal article" date="2016" name="Mol. Biol. Evol.">
        <title>Comparative Genomics of Early-Diverging Mushroom-Forming Fungi Provides Insights into the Origins of Lignocellulose Decay Capabilities.</title>
        <authorList>
            <person name="Nagy L.G."/>
            <person name="Riley R."/>
            <person name="Tritt A."/>
            <person name="Adam C."/>
            <person name="Daum C."/>
            <person name="Floudas D."/>
            <person name="Sun H."/>
            <person name="Yadav J.S."/>
            <person name="Pangilinan J."/>
            <person name="Larsson K.H."/>
            <person name="Matsuura K."/>
            <person name="Barry K."/>
            <person name="Labutti K."/>
            <person name="Kuo R."/>
            <person name="Ohm R.A."/>
            <person name="Bhattacharya S.S."/>
            <person name="Shirouzu T."/>
            <person name="Yoshinaga Y."/>
            <person name="Martin F.M."/>
            <person name="Grigoriev I.V."/>
            <person name="Hibbett D.S."/>
        </authorList>
    </citation>
    <scope>NUCLEOTIDE SEQUENCE [LARGE SCALE GENOMIC DNA]</scope>
    <source>
        <strain evidence="2 3">CBS 109695</strain>
    </source>
</reference>
<name>A0A167X4A8_9AGAM</name>
<feature type="compositionally biased region" description="Basic and acidic residues" evidence="1">
    <location>
        <begin position="1"/>
        <end position="11"/>
    </location>
</feature>
<evidence type="ECO:0000313" key="2">
    <source>
        <dbReference type="EMBL" id="KZP06809.1"/>
    </source>
</evidence>
<accession>A0A167X4A8</accession>